<dbReference type="Proteomes" id="UP000615446">
    <property type="component" value="Unassembled WGS sequence"/>
</dbReference>
<dbReference type="OrthoDB" id="5596319at2759"/>
<comment type="caution">
    <text evidence="1">The sequence shown here is derived from an EMBL/GenBank/DDBJ whole genome shotgun (WGS) entry which is preliminary data.</text>
</comment>
<dbReference type="SUPFAM" id="SSF52540">
    <property type="entry name" value="P-loop containing nucleoside triphosphate hydrolases"/>
    <property type="match status" value="1"/>
</dbReference>
<evidence type="ECO:0000313" key="2">
    <source>
        <dbReference type="Proteomes" id="UP000615446"/>
    </source>
</evidence>
<sequence length="656" mass="75650">MVDSYNCLRLDNGYVFLVEVYIDNDNKKFLEIVDFDEDKLKPNSTEEDIEKLGGRIMKRQSKFINYVNDGYKPDQEDNINIIAVIATTTELGKRYRTEVGESPESKKKKWDTNGVIRIIQREYVYFVNPLPLSESLIEKIRSGDFTAIHGARASGKSTRVLSVIERLESKGFSCIYVTLEAVNVDSKELFWISFGNSIIRNGHHLIKNRTIKTDSDFHDMFSINKWEAKKTNVVIFVDEYDKLERANDDIKASFLETVRAIKTTKEDYVIWSINAIGPFSILHLNSKKVTTSPFNVRDPYHNPNFTREQVQDLYEKFQKHERINIDQEIINDIHMRTNGHAGLVCLCGKAIETDLLKYLDENSRLNFSVWLKYTAKNSLEAIILGYPTFKKLIDTLETLEKAKPAVDMLRHSFVGFLAGSENGTFRMSSAFIDELMRRRVIPTLFMSSPESAIPKEKDDSLDIFNILQTAIQFFDKDIITHAFERSFKTAHDMYVSGMKKKKVPRESVYDTELNRILVNWLGKMGGIVITGQWHLIEDSVDEDSYSDIVITTKDQTIILELLATATSSDLNKHFGRVLEYAKKLSTNDIWIVHFTCEDGYGIQKSQNRPHWPSYNRINTVHYYHDRTFASVLTNARYTDRSGTINKIVDLTIPLRS</sequence>
<dbReference type="EMBL" id="BLAL01000285">
    <property type="protein sequence ID" value="GET00333.1"/>
    <property type="molecule type" value="Genomic_DNA"/>
</dbReference>
<accession>A0A8H3M414</accession>
<dbReference type="AlphaFoldDB" id="A0A8H3M414"/>
<reference evidence="1" key="1">
    <citation type="submission" date="2019-10" db="EMBL/GenBank/DDBJ databases">
        <title>Conservation and host-specific expression of non-tandemly repeated heterogenous ribosome RNA gene in arbuscular mycorrhizal fungi.</title>
        <authorList>
            <person name="Maeda T."/>
            <person name="Kobayashi Y."/>
            <person name="Nakagawa T."/>
            <person name="Ezawa T."/>
            <person name="Yamaguchi K."/>
            <person name="Bino T."/>
            <person name="Nishimoto Y."/>
            <person name="Shigenobu S."/>
            <person name="Kawaguchi M."/>
        </authorList>
    </citation>
    <scope>NUCLEOTIDE SEQUENCE</scope>
    <source>
        <strain evidence="1">HR1</strain>
    </source>
</reference>
<dbReference type="Gene3D" id="3.40.50.300">
    <property type="entry name" value="P-loop containing nucleotide triphosphate hydrolases"/>
    <property type="match status" value="1"/>
</dbReference>
<keyword evidence="1" id="KW-0378">Hydrolase</keyword>
<evidence type="ECO:0000313" key="1">
    <source>
        <dbReference type="EMBL" id="GET00333.1"/>
    </source>
</evidence>
<proteinExistence type="predicted"/>
<protein>
    <submittedName>
        <fullName evidence="1">P-loop containing nucleoside triphosphate hydrolase protein</fullName>
    </submittedName>
</protein>
<gene>
    <name evidence="1" type="ORF">RCL2_002679400</name>
</gene>
<name>A0A8H3M414_9GLOM</name>
<organism evidence="1 2">
    <name type="scientific">Rhizophagus clarus</name>
    <dbReference type="NCBI Taxonomy" id="94130"/>
    <lineage>
        <taxon>Eukaryota</taxon>
        <taxon>Fungi</taxon>
        <taxon>Fungi incertae sedis</taxon>
        <taxon>Mucoromycota</taxon>
        <taxon>Glomeromycotina</taxon>
        <taxon>Glomeromycetes</taxon>
        <taxon>Glomerales</taxon>
        <taxon>Glomeraceae</taxon>
        <taxon>Rhizophagus</taxon>
    </lineage>
</organism>
<dbReference type="InterPro" id="IPR027417">
    <property type="entry name" value="P-loop_NTPase"/>
</dbReference>
<dbReference type="GO" id="GO:0016787">
    <property type="term" value="F:hydrolase activity"/>
    <property type="evidence" value="ECO:0007669"/>
    <property type="project" value="UniProtKB-KW"/>
</dbReference>